<evidence type="ECO:0000313" key="10">
    <source>
        <dbReference type="Proteomes" id="UP000307790"/>
    </source>
</evidence>
<feature type="transmembrane region" description="Helical" evidence="8">
    <location>
        <begin position="258"/>
        <end position="277"/>
    </location>
</feature>
<dbReference type="RefSeq" id="WP_138318818.1">
    <property type="nucleotide sequence ID" value="NZ_VCBC01000004.1"/>
</dbReference>
<dbReference type="Pfam" id="PF01594">
    <property type="entry name" value="AI-2E_transport"/>
    <property type="match status" value="1"/>
</dbReference>
<keyword evidence="7 8" id="KW-0472">Membrane</keyword>
<dbReference type="PANTHER" id="PTHR21716">
    <property type="entry name" value="TRANSMEMBRANE PROTEIN"/>
    <property type="match status" value="1"/>
</dbReference>
<keyword evidence="6 8" id="KW-1133">Transmembrane helix</keyword>
<proteinExistence type="inferred from homology"/>
<keyword evidence="10" id="KW-1185">Reference proteome</keyword>
<keyword evidence="3" id="KW-0813">Transport</keyword>
<dbReference type="InterPro" id="IPR002549">
    <property type="entry name" value="AI-2E-like"/>
</dbReference>
<dbReference type="AlphaFoldDB" id="A0A5R9IQJ5"/>
<evidence type="ECO:0000256" key="1">
    <source>
        <dbReference type="ARBA" id="ARBA00004651"/>
    </source>
</evidence>
<dbReference type="PANTHER" id="PTHR21716:SF67">
    <property type="entry name" value="TRANSPORT PROTEIN YDIK-RELATED"/>
    <property type="match status" value="1"/>
</dbReference>
<feature type="transmembrane region" description="Helical" evidence="8">
    <location>
        <begin position="284"/>
        <end position="306"/>
    </location>
</feature>
<evidence type="ECO:0000256" key="3">
    <source>
        <dbReference type="ARBA" id="ARBA00022448"/>
    </source>
</evidence>
<accession>A0A5R9IQJ5</accession>
<dbReference type="GO" id="GO:0005886">
    <property type="term" value="C:plasma membrane"/>
    <property type="evidence" value="ECO:0007669"/>
    <property type="project" value="UniProtKB-SubCell"/>
</dbReference>
<evidence type="ECO:0000256" key="2">
    <source>
        <dbReference type="ARBA" id="ARBA00009773"/>
    </source>
</evidence>
<dbReference type="OrthoDB" id="106838at2"/>
<keyword evidence="5 8" id="KW-0812">Transmembrane</keyword>
<dbReference type="EMBL" id="VCBC01000004">
    <property type="protein sequence ID" value="TLU66753.1"/>
    <property type="molecule type" value="Genomic_DNA"/>
</dbReference>
<sequence>MTDPKSEQPENQPELTEQDLRFTRRMIDTAIKLAAIFIVLIWCSAILRPFIMLILWGGIIAIALYPFFAKISGALGGRNKLAALIIAILGLALLVVPTINISASTIDSVQTVSESIKEGTFKVPQPTDAVKSWPLVGEKIYQIWGHASTNFEAFVVEHSDAFKSLTEALFSTIAGIGGTVLQFIISLLIAAVMLVNHEKCLYGSRLVFNRIMAENGETAIVDSVATIRSVAQGILGIAVIQALLAGIGMFVAGIPGAGVWALLVLILAIVQLPPLLVLGPIAAYYFSITTTTPATIFLIWALLVSFSDAVLKPMLLGRGIDIPMLVILLGAIGGMLLSGIIGLFVGAVVLSLGYKLTMHWLQHSTIQIEKPYSD</sequence>
<organism evidence="9 10">
    <name type="scientific">Thalassotalea litorea</name>
    <dbReference type="NCBI Taxonomy" id="2020715"/>
    <lineage>
        <taxon>Bacteria</taxon>
        <taxon>Pseudomonadati</taxon>
        <taxon>Pseudomonadota</taxon>
        <taxon>Gammaproteobacteria</taxon>
        <taxon>Alteromonadales</taxon>
        <taxon>Colwelliaceae</taxon>
        <taxon>Thalassotalea</taxon>
    </lineage>
</organism>
<feature type="transmembrane region" description="Helical" evidence="8">
    <location>
        <begin position="81"/>
        <end position="103"/>
    </location>
</feature>
<gene>
    <name evidence="9" type="ORF">FE810_04385</name>
</gene>
<evidence type="ECO:0000256" key="4">
    <source>
        <dbReference type="ARBA" id="ARBA00022475"/>
    </source>
</evidence>
<evidence type="ECO:0000256" key="7">
    <source>
        <dbReference type="ARBA" id="ARBA00023136"/>
    </source>
</evidence>
<feature type="transmembrane region" description="Helical" evidence="8">
    <location>
        <begin position="326"/>
        <end position="354"/>
    </location>
</feature>
<evidence type="ECO:0000313" key="9">
    <source>
        <dbReference type="EMBL" id="TLU66753.1"/>
    </source>
</evidence>
<evidence type="ECO:0000256" key="8">
    <source>
        <dbReference type="SAM" id="Phobius"/>
    </source>
</evidence>
<comment type="caution">
    <text evidence="9">The sequence shown here is derived from an EMBL/GenBank/DDBJ whole genome shotgun (WGS) entry which is preliminary data.</text>
</comment>
<feature type="transmembrane region" description="Helical" evidence="8">
    <location>
        <begin position="168"/>
        <end position="195"/>
    </location>
</feature>
<evidence type="ECO:0000256" key="5">
    <source>
        <dbReference type="ARBA" id="ARBA00022692"/>
    </source>
</evidence>
<feature type="transmembrane region" description="Helical" evidence="8">
    <location>
        <begin position="30"/>
        <end position="47"/>
    </location>
</feature>
<dbReference type="Proteomes" id="UP000307790">
    <property type="component" value="Unassembled WGS sequence"/>
</dbReference>
<reference evidence="9 10" key="1">
    <citation type="submission" date="2019-05" db="EMBL/GenBank/DDBJ databases">
        <title>Genome sequences of Thalassotalea litorea 1K03283.</title>
        <authorList>
            <person name="Zhang D."/>
        </authorList>
    </citation>
    <scope>NUCLEOTIDE SEQUENCE [LARGE SCALE GENOMIC DNA]</scope>
    <source>
        <strain evidence="9 10">MCCC 1K03283</strain>
    </source>
</reference>
<comment type="similarity">
    <text evidence="2">Belongs to the autoinducer-2 exporter (AI-2E) (TC 2.A.86) family.</text>
</comment>
<name>A0A5R9IQJ5_9GAMM</name>
<feature type="transmembrane region" description="Helical" evidence="8">
    <location>
        <begin position="53"/>
        <end position="69"/>
    </location>
</feature>
<evidence type="ECO:0000256" key="6">
    <source>
        <dbReference type="ARBA" id="ARBA00022989"/>
    </source>
</evidence>
<protein>
    <submittedName>
        <fullName evidence="9">AI-2E family transporter</fullName>
    </submittedName>
</protein>
<feature type="transmembrane region" description="Helical" evidence="8">
    <location>
        <begin position="233"/>
        <end position="252"/>
    </location>
</feature>
<keyword evidence="4" id="KW-1003">Cell membrane</keyword>
<comment type="subcellular location">
    <subcellularLocation>
        <location evidence="1">Cell membrane</location>
        <topology evidence="1">Multi-pass membrane protein</topology>
    </subcellularLocation>
</comment>